<proteinExistence type="predicted"/>
<organism evidence="1">
    <name type="scientific">bioreactor metagenome</name>
    <dbReference type="NCBI Taxonomy" id="1076179"/>
    <lineage>
        <taxon>unclassified sequences</taxon>
        <taxon>metagenomes</taxon>
        <taxon>ecological metagenomes</taxon>
    </lineage>
</organism>
<dbReference type="AlphaFoldDB" id="A0A644Y647"/>
<accession>A0A644Y647</accession>
<sequence>MIGNSIQPGKIVSVNPINIQLTDFTVFPSTENEYAAGTGIYYPNGTSDMGYPFLGIYSRSDMNLISLVYYDISYPGSDVPRNSVGLRIKYSEKAEAFYISGLMSDRLFTDLNLSDLLGKSKGFIIKVDASSLNSSQVLVFDPDQLPLNPQAPLLCAVTDLEINDAETRIAFTGINTKERVTDYYCPMAGEIDLNLNVQWCNAYELGEYRYSGVDVEYSKKENLLVLMNCDKYVFSVMEVDGSGNVVQQPVNYLFSMNDYGPSRGHIMHFTGSNILITGNFFDKVLDTDVQHLFSYDIPMADNLMSGNIYFNSYSMQEVPLGKQQEVTSYWAPENSIYKDGNLSIVGIYNNDPVDYGYTLIHTAGFVNQAGCLRTGVVGLTRLSTHPYECTNYTTQCTKTNVPFEVYGVDAAPIQTCPTIGKSAEIVSQMEHSSIWKFRGIDESGIHAILTPEVQAQYQINVYDLTGRVVYTSSFNVMKGDNYINLIFPAKDQLYLIRVSDGTKTETLKVSGVR</sequence>
<comment type="caution">
    <text evidence="1">The sequence shown here is derived from an EMBL/GenBank/DDBJ whole genome shotgun (WGS) entry which is preliminary data.</text>
</comment>
<evidence type="ECO:0000313" key="1">
    <source>
        <dbReference type="EMBL" id="MPM21654.1"/>
    </source>
</evidence>
<reference evidence="1" key="1">
    <citation type="submission" date="2019-08" db="EMBL/GenBank/DDBJ databases">
        <authorList>
            <person name="Kucharzyk K."/>
            <person name="Murdoch R.W."/>
            <person name="Higgins S."/>
            <person name="Loffler F."/>
        </authorList>
    </citation>
    <scope>NUCLEOTIDE SEQUENCE</scope>
</reference>
<gene>
    <name evidence="1" type="ORF">SDC9_68099</name>
</gene>
<evidence type="ECO:0008006" key="2">
    <source>
        <dbReference type="Google" id="ProtNLM"/>
    </source>
</evidence>
<dbReference type="EMBL" id="VSSQ01003636">
    <property type="protein sequence ID" value="MPM21654.1"/>
    <property type="molecule type" value="Genomic_DNA"/>
</dbReference>
<protein>
    <recommendedName>
        <fullName evidence="2">Secretion system C-terminal sorting domain-containing protein</fullName>
    </recommendedName>
</protein>
<name>A0A644Y647_9ZZZZ</name>